<evidence type="ECO:0000313" key="2">
    <source>
        <dbReference type="EMBL" id="CAG6791044.1"/>
    </source>
</evidence>
<proteinExistence type="predicted"/>
<reference evidence="2" key="1">
    <citation type="submission" date="2021-05" db="EMBL/GenBank/DDBJ databases">
        <authorList>
            <person name="Alioto T."/>
            <person name="Alioto T."/>
            <person name="Gomez Garrido J."/>
        </authorList>
    </citation>
    <scope>NUCLEOTIDE SEQUENCE</scope>
</reference>
<dbReference type="Pfam" id="PF14846">
    <property type="entry name" value="DUF4485"/>
    <property type="match status" value="1"/>
</dbReference>
<accession>A0A8D9BT53</accession>
<feature type="domain" description="DUF4485" evidence="1">
    <location>
        <begin position="11"/>
        <end position="91"/>
    </location>
</feature>
<dbReference type="AlphaFoldDB" id="A0A8D9BT53"/>
<name>A0A8D9BT53_9HEMI</name>
<dbReference type="InterPro" id="IPR027831">
    <property type="entry name" value="DUF4485"/>
</dbReference>
<evidence type="ECO:0000259" key="1">
    <source>
        <dbReference type="Pfam" id="PF14846"/>
    </source>
</evidence>
<sequence>MAEQSGTCEDLNYDCNYNIFLAKQYLSNLRSMSDRQKASKWMRKLLSCAQTIEEMKLRNDFMYYLVLNLQAGELQAPFTLSPPPPGPLGSLLSLLPQDRAGPDTGCLATDCVLDNQDMPLLYRQSPDGGAFLASQPVPRCGAFCYLAVVCEQNEKE</sequence>
<dbReference type="EMBL" id="HBUF01674217">
    <property type="protein sequence ID" value="CAG6791044.1"/>
    <property type="molecule type" value="Transcribed_RNA"/>
</dbReference>
<organism evidence="2">
    <name type="scientific">Cacopsylla melanoneura</name>
    <dbReference type="NCBI Taxonomy" id="428564"/>
    <lineage>
        <taxon>Eukaryota</taxon>
        <taxon>Metazoa</taxon>
        <taxon>Ecdysozoa</taxon>
        <taxon>Arthropoda</taxon>
        <taxon>Hexapoda</taxon>
        <taxon>Insecta</taxon>
        <taxon>Pterygota</taxon>
        <taxon>Neoptera</taxon>
        <taxon>Paraneoptera</taxon>
        <taxon>Hemiptera</taxon>
        <taxon>Sternorrhyncha</taxon>
        <taxon>Psylloidea</taxon>
        <taxon>Psyllidae</taxon>
        <taxon>Psyllinae</taxon>
        <taxon>Cacopsylla</taxon>
    </lineage>
</organism>
<protein>
    <recommendedName>
        <fullName evidence="1">DUF4485 domain-containing protein</fullName>
    </recommendedName>
</protein>
<dbReference type="EMBL" id="HBUF01674218">
    <property type="protein sequence ID" value="CAG6791045.1"/>
    <property type="molecule type" value="Transcribed_RNA"/>
</dbReference>